<dbReference type="EMBL" id="GEVI01020325">
    <property type="protein sequence ID" value="JAU11995.1"/>
    <property type="molecule type" value="Transcribed_RNA"/>
</dbReference>
<gene>
    <name evidence="2" type="ORF">GA_TR17861_c0_g1_i1_g.56851</name>
</gene>
<protein>
    <submittedName>
        <fullName evidence="2">Uncharacterized protein</fullName>
    </submittedName>
</protein>
<sequence length="117" mass="13124">MPDFSSEATIPNPIPPLSYLFELTGDGNLISNGLLGLAVNFRGEIIDPFPGTTIWGLLSSIIENWKTEALFEEEEHRTRKPYRNSGLGRERRSNGEATDLAPPDIRIFYGSDIRIFL</sequence>
<evidence type="ECO:0000313" key="2">
    <source>
        <dbReference type="EMBL" id="JAU11995.1"/>
    </source>
</evidence>
<proteinExistence type="predicted"/>
<feature type="region of interest" description="Disordered" evidence="1">
    <location>
        <begin position="73"/>
        <end position="99"/>
    </location>
</feature>
<organism evidence="2">
    <name type="scientific">Noccaea caerulescens</name>
    <name type="common">Alpine penny-cress</name>
    <name type="synonym">Thlaspi caerulescens</name>
    <dbReference type="NCBI Taxonomy" id="107243"/>
    <lineage>
        <taxon>Eukaryota</taxon>
        <taxon>Viridiplantae</taxon>
        <taxon>Streptophyta</taxon>
        <taxon>Embryophyta</taxon>
        <taxon>Tracheophyta</taxon>
        <taxon>Spermatophyta</taxon>
        <taxon>Magnoliopsida</taxon>
        <taxon>eudicotyledons</taxon>
        <taxon>Gunneridae</taxon>
        <taxon>Pentapetalae</taxon>
        <taxon>rosids</taxon>
        <taxon>malvids</taxon>
        <taxon>Brassicales</taxon>
        <taxon>Brassicaceae</taxon>
        <taxon>Coluteocarpeae</taxon>
        <taxon>Noccaea</taxon>
    </lineage>
</organism>
<name>A0A1J3CVY8_NOCCA</name>
<reference evidence="2" key="1">
    <citation type="submission" date="2016-07" db="EMBL/GenBank/DDBJ databases">
        <title>De novo transcriptome assembly of four accessions of the metal hyperaccumulator plant Noccaea caerulescens.</title>
        <authorList>
            <person name="Blande D."/>
            <person name="Halimaa P."/>
            <person name="Tervahauta A.I."/>
            <person name="Aarts M.G."/>
            <person name="Karenlampi S.O."/>
        </authorList>
    </citation>
    <scope>NUCLEOTIDE SEQUENCE</scope>
</reference>
<accession>A0A1J3CVY8</accession>
<dbReference type="AlphaFoldDB" id="A0A1J3CVY8"/>
<evidence type="ECO:0000256" key="1">
    <source>
        <dbReference type="SAM" id="MobiDB-lite"/>
    </source>
</evidence>